<dbReference type="Pfam" id="PF07690">
    <property type="entry name" value="MFS_1"/>
    <property type="match status" value="1"/>
</dbReference>
<protein>
    <submittedName>
        <fullName evidence="7">MFS transporter</fullName>
    </submittedName>
</protein>
<feature type="transmembrane region" description="Helical" evidence="6">
    <location>
        <begin position="375"/>
        <end position="394"/>
    </location>
</feature>
<comment type="subcellular location">
    <subcellularLocation>
        <location evidence="1">Cell membrane</location>
        <topology evidence="1">Multi-pass membrane protein</topology>
    </subcellularLocation>
</comment>
<organism evidence="7 8">
    <name type="scientific">Streptomyces violaceorubidus</name>
    <dbReference type="NCBI Taxonomy" id="284042"/>
    <lineage>
        <taxon>Bacteria</taxon>
        <taxon>Bacillati</taxon>
        <taxon>Actinomycetota</taxon>
        <taxon>Actinomycetes</taxon>
        <taxon>Kitasatosporales</taxon>
        <taxon>Streptomycetaceae</taxon>
        <taxon>Streptomyces</taxon>
    </lineage>
</organism>
<keyword evidence="5 6" id="KW-0472">Membrane</keyword>
<dbReference type="Gene3D" id="1.20.1250.20">
    <property type="entry name" value="MFS general substrate transporter like domains"/>
    <property type="match status" value="1"/>
</dbReference>
<feature type="transmembrane region" description="Helical" evidence="6">
    <location>
        <begin position="344"/>
        <end position="363"/>
    </location>
</feature>
<feature type="transmembrane region" description="Helical" evidence="6">
    <location>
        <begin position="220"/>
        <end position="238"/>
    </location>
</feature>
<keyword evidence="4 6" id="KW-1133">Transmembrane helix</keyword>
<evidence type="ECO:0000313" key="7">
    <source>
        <dbReference type="EMBL" id="MER6169312.1"/>
    </source>
</evidence>
<dbReference type="Proteomes" id="UP001496720">
    <property type="component" value="Unassembled WGS sequence"/>
</dbReference>
<evidence type="ECO:0000256" key="6">
    <source>
        <dbReference type="SAM" id="Phobius"/>
    </source>
</evidence>
<feature type="transmembrane region" description="Helical" evidence="6">
    <location>
        <begin position="258"/>
        <end position="279"/>
    </location>
</feature>
<evidence type="ECO:0000256" key="2">
    <source>
        <dbReference type="ARBA" id="ARBA00022475"/>
    </source>
</evidence>
<feature type="transmembrane region" description="Helical" evidence="6">
    <location>
        <begin position="21"/>
        <end position="43"/>
    </location>
</feature>
<dbReference type="PANTHER" id="PTHR23513">
    <property type="entry name" value="INTEGRAL MEMBRANE EFFLUX PROTEIN-RELATED"/>
    <property type="match status" value="1"/>
</dbReference>
<dbReference type="PANTHER" id="PTHR23513:SF11">
    <property type="entry name" value="STAPHYLOFERRIN A TRANSPORTER"/>
    <property type="match status" value="1"/>
</dbReference>
<reference evidence="7 8" key="1">
    <citation type="submission" date="2024-06" db="EMBL/GenBank/DDBJ databases">
        <title>The Natural Products Discovery Center: Release of the First 8490 Sequenced Strains for Exploring Actinobacteria Biosynthetic Diversity.</title>
        <authorList>
            <person name="Kalkreuter E."/>
            <person name="Kautsar S.A."/>
            <person name="Yang D."/>
            <person name="Bader C.D."/>
            <person name="Teijaro C.N."/>
            <person name="Fluegel L."/>
            <person name="Davis C.M."/>
            <person name="Simpson J.R."/>
            <person name="Lauterbach L."/>
            <person name="Steele A.D."/>
            <person name="Gui C."/>
            <person name="Meng S."/>
            <person name="Li G."/>
            <person name="Viehrig K."/>
            <person name="Ye F."/>
            <person name="Su P."/>
            <person name="Kiefer A.F."/>
            <person name="Nichols A."/>
            <person name="Cepeda A.J."/>
            <person name="Yan W."/>
            <person name="Fan B."/>
            <person name="Jiang Y."/>
            <person name="Adhikari A."/>
            <person name="Zheng C.-J."/>
            <person name="Schuster L."/>
            <person name="Cowan T.M."/>
            <person name="Smanski M.J."/>
            <person name="Chevrette M.G."/>
            <person name="De Carvalho L.P.S."/>
            <person name="Shen B."/>
        </authorList>
    </citation>
    <scope>NUCLEOTIDE SEQUENCE [LARGE SCALE GENOMIC DNA]</scope>
    <source>
        <strain evidence="7 8">NPDC001615</strain>
    </source>
</reference>
<evidence type="ECO:0000256" key="5">
    <source>
        <dbReference type="ARBA" id="ARBA00023136"/>
    </source>
</evidence>
<feature type="transmembrane region" description="Helical" evidence="6">
    <location>
        <begin position="109"/>
        <end position="134"/>
    </location>
</feature>
<keyword evidence="2" id="KW-1003">Cell membrane</keyword>
<dbReference type="EMBL" id="JBEOZY010000063">
    <property type="protein sequence ID" value="MER6169312.1"/>
    <property type="molecule type" value="Genomic_DNA"/>
</dbReference>
<name>A0ABV1T5Q4_9ACTN</name>
<dbReference type="InterPro" id="IPR036259">
    <property type="entry name" value="MFS_trans_sf"/>
</dbReference>
<keyword evidence="3 6" id="KW-0812">Transmembrane</keyword>
<comment type="caution">
    <text evidence="7">The sequence shown here is derived from an EMBL/GenBank/DDBJ whole genome shotgun (WGS) entry which is preliminary data.</text>
</comment>
<feature type="transmembrane region" description="Helical" evidence="6">
    <location>
        <begin position="284"/>
        <end position="302"/>
    </location>
</feature>
<dbReference type="InterPro" id="IPR011701">
    <property type="entry name" value="MFS"/>
</dbReference>
<evidence type="ECO:0000313" key="8">
    <source>
        <dbReference type="Proteomes" id="UP001496720"/>
    </source>
</evidence>
<feature type="transmembrane region" description="Helical" evidence="6">
    <location>
        <begin position="182"/>
        <end position="199"/>
    </location>
</feature>
<proteinExistence type="predicted"/>
<feature type="transmembrane region" description="Helical" evidence="6">
    <location>
        <begin position="308"/>
        <end position="332"/>
    </location>
</feature>
<evidence type="ECO:0000256" key="4">
    <source>
        <dbReference type="ARBA" id="ARBA00022989"/>
    </source>
</evidence>
<accession>A0ABV1T5Q4</accession>
<sequence>MKAAGARIGGLADNRSFRRFLTANVISSTGSAMAPLAVSYSVIERGGGAGELSLVLVANTSPPILLLLVGGIYADRVSRNLLLFVGNLLAASAQGVLALSIATGRGTTGLTAVCAFLSGTAASFIAPAAQGALAQIVDAEHLQRANALLRLPSNVLRVLAPAVGGVIVAFGGSAWALAWDSLTFVCAALLLRGLRLNLPRAGTRALDDLRAGWASFRARTWLWSYTVAGTVLVAAWLAGFQLLGPLVAQQRYGGARGWGLVQAAYACGLLSGTLVCLWWRPRRLLAVAVLTGAGLALPLAALGCALPLPAVLAAAVCAGVLFDIEVVTFVTACQQHVPQREQGMLSAFNGLGEHLAIPCGYLVTAMVAHTWDDRSALLACAGLIVAATIANLCVPDVYRVNRLTP</sequence>
<gene>
    <name evidence="7" type="ORF">ABT188_33005</name>
</gene>
<dbReference type="RefSeq" id="WP_352150491.1">
    <property type="nucleotide sequence ID" value="NZ_JBEOZY010000063.1"/>
</dbReference>
<dbReference type="CDD" id="cd06173">
    <property type="entry name" value="MFS_MefA_like"/>
    <property type="match status" value="1"/>
</dbReference>
<feature type="transmembrane region" description="Helical" evidence="6">
    <location>
        <begin position="155"/>
        <end position="176"/>
    </location>
</feature>
<feature type="transmembrane region" description="Helical" evidence="6">
    <location>
        <begin position="55"/>
        <end position="74"/>
    </location>
</feature>
<evidence type="ECO:0000256" key="3">
    <source>
        <dbReference type="ARBA" id="ARBA00022692"/>
    </source>
</evidence>
<keyword evidence="8" id="KW-1185">Reference proteome</keyword>
<evidence type="ECO:0000256" key="1">
    <source>
        <dbReference type="ARBA" id="ARBA00004651"/>
    </source>
</evidence>
<dbReference type="SUPFAM" id="SSF103473">
    <property type="entry name" value="MFS general substrate transporter"/>
    <property type="match status" value="1"/>
</dbReference>
<feature type="transmembrane region" description="Helical" evidence="6">
    <location>
        <begin position="81"/>
        <end position="103"/>
    </location>
</feature>